<proteinExistence type="predicted"/>
<dbReference type="Proteomes" id="UP001437256">
    <property type="component" value="Unassembled WGS sequence"/>
</dbReference>
<comment type="caution">
    <text evidence="1">The sequence shown here is derived from an EMBL/GenBank/DDBJ whole genome shotgun (WGS) entry which is preliminary data.</text>
</comment>
<gene>
    <name evidence="1" type="ORF">AAF712_004345</name>
</gene>
<dbReference type="Gene3D" id="3.30.2130.10">
    <property type="entry name" value="VC0802-like"/>
    <property type="match status" value="1"/>
</dbReference>
<evidence type="ECO:0000313" key="1">
    <source>
        <dbReference type="EMBL" id="KAL0068629.1"/>
    </source>
</evidence>
<protein>
    <submittedName>
        <fullName evidence="1">Uncharacterized protein</fullName>
    </submittedName>
</protein>
<dbReference type="EMBL" id="JBBXMP010000017">
    <property type="protein sequence ID" value="KAL0068629.1"/>
    <property type="molecule type" value="Genomic_DNA"/>
</dbReference>
<name>A0ABR3A5H0_9AGAR</name>
<keyword evidence="2" id="KW-1185">Reference proteome</keyword>
<accession>A0ABR3A5H0</accession>
<reference evidence="1 2" key="1">
    <citation type="submission" date="2024-05" db="EMBL/GenBank/DDBJ databases">
        <title>A draft genome resource for the thread blight pathogen Marasmius tenuissimus strain MS-2.</title>
        <authorList>
            <person name="Yulfo-Soto G.E."/>
            <person name="Baruah I.K."/>
            <person name="Amoako-Attah I."/>
            <person name="Bukari Y."/>
            <person name="Meinhardt L.W."/>
            <person name="Bailey B.A."/>
            <person name="Cohen S.P."/>
        </authorList>
    </citation>
    <scope>NUCLEOTIDE SEQUENCE [LARGE SCALE GENOMIC DNA]</scope>
    <source>
        <strain evidence="1 2">MS-2</strain>
    </source>
</reference>
<organism evidence="1 2">
    <name type="scientific">Marasmius tenuissimus</name>
    <dbReference type="NCBI Taxonomy" id="585030"/>
    <lineage>
        <taxon>Eukaryota</taxon>
        <taxon>Fungi</taxon>
        <taxon>Dikarya</taxon>
        <taxon>Basidiomycota</taxon>
        <taxon>Agaricomycotina</taxon>
        <taxon>Agaricomycetes</taxon>
        <taxon>Agaricomycetidae</taxon>
        <taxon>Agaricales</taxon>
        <taxon>Marasmiineae</taxon>
        <taxon>Marasmiaceae</taxon>
        <taxon>Marasmius</taxon>
    </lineage>
</organism>
<evidence type="ECO:0000313" key="2">
    <source>
        <dbReference type="Proteomes" id="UP001437256"/>
    </source>
</evidence>
<sequence length="127" mass="13923">MPPPTSHSNLNLHVLPDACFVVKLDSTDAVPQAVLDTLAKPTGKLISITRTSEELSIAGSWQESYPAEFKPGCTWRCIKIQGPMDFVNLKIFQLMVLHFKQGLIGVIAQFTEPLKAAGVPVFVTSTW</sequence>